<accession>A0A485K2I4</accession>
<dbReference type="EMBL" id="VJMH01000018">
    <property type="protein sequence ID" value="KAF0720341.1"/>
    <property type="molecule type" value="Genomic_DNA"/>
</dbReference>
<keyword evidence="5" id="KW-1185">Reference proteome</keyword>
<feature type="coiled-coil region" evidence="1">
    <location>
        <begin position="88"/>
        <end position="115"/>
    </location>
</feature>
<evidence type="ECO:0000256" key="1">
    <source>
        <dbReference type="SAM" id="Coils"/>
    </source>
</evidence>
<dbReference type="OrthoDB" id="79044at2759"/>
<evidence type="ECO:0000313" key="5">
    <source>
        <dbReference type="Proteomes" id="UP000332933"/>
    </source>
</evidence>
<evidence type="ECO:0000313" key="3">
    <source>
        <dbReference type="EMBL" id="KAF0720341.1"/>
    </source>
</evidence>
<dbReference type="AlphaFoldDB" id="A0A485K2I4"/>
<evidence type="ECO:0000256" key="2">
    <source>
        <dbReference type="SAM" id="MobiDB-lite"/>
    </source>
</evidence>
<feature type="compositionally biased region" description="Basic and acidic residues" evidence="2">
    <location>
        <begin position="224"/>
        <end position="236"/>
    </location>
</feature>
<dbReference type="Proteomes" id="UP000332933">
    <property type="component" value="Unassembled WGS sequence"/>
</dbReference>
<proteinExistence type="predicted"/>
<reference evidence="4 5" key="1">
    <citation type="submission" date="2019-03" db="EMBL/GenBank/DDBJ databases">
        <authorList>
            <person name="Gaulin E."/>
            <person name="Dumas B."/>
        </authorList>
    </citation>
    <scope>NUCLEOTIDE SEQUENCE [LARGE SCALE GENOMIC DNA]</scope>
    <source>
        <strain evidence="4">CBS 568.67</strain>
    </source>
</reference>
<name>A0A485K2I4_9STRA</name>
<sequence>MTLTALLCSDDVPEQSQQGDDRDMMQEDENTTAEGASTGQNNSSNSSSPSKTDAKMLDYFMEFSNSSDENRKKLTRKVKHRINNKRHRQRKQIELDQLRRDVPDLEDQLGVLQTKHNERRSTTAQRSLWHHLTTVEKKKLDAAVEERDLLQKTIKAHDVLVKLYETQLEKNGFADCPWNGGGASSTTVVVDHLDSKPALSSYQPSMSSQQAPSPRRARSGASKDGGRRPRTCRSDTRPSAPPPCT</sequence>
<organism evidence="4 5">
    <name type="scientific">Aphanomyces stellatus</name>
    <dbReference type="NCBI Taxonomy" id="120398"/>
    <lineage>
        <taxon>Eukaryota</taxon>
        <taxon>Sar</taxon>
        <taxon>Stramenopiles</taxon>
        <taxon>Oomycota</taxon>
        <taxon>Saprolegniomycetes</taxon>
        <taxon>Saprolegniales</taxon>
        <taxon>Verrucalvaceae</taxon>
        <taxon>Aphanomyces</taxon>
    </lineage>
</organism>
<protein>
    <submittedName>
        <fullName evidence="4">Aste57867_396 protein</fullName>
    </submittedName>
</protein>
<dbReference type="EMBL" id="CAADRA010000018">
    <property type="protein sequence ID" value="VFT77621.1"/>
    <property type="molecule type" value="Genomic_DNA"/>
</dbReference>
<evidence type="ECO:0000313" key="4">
    <source>
        <dbReference type="EMBL" id="VFT77621.1"/>
    </source>
</evidence>
<feature type="region of interest" description="Disordered" evidence="2">
    <location>
        <begin position="1"/>
        <end position="53"/>
    </location>
</feature>
<keyword evidence="1" id="KW-0175">Coiled coil</keyword>
<feature type="region of interest" description="Disordered" evidence="2">
    <location>
        <begin position="198"/>
        <end position="245"/>
    </location>
</feature>
<reference evidence="3" key="2">
    <citation type="submission" date="2019-06" db="EMBL/GenBank/DDBJ databases">
        <title>Genomics analysis of Aphanomyces spp. identifies a new class of oomycete effector associated with host adaptation.</title>
        <authorList>
            <person name="Gaulin E."/>
        </authorList>
    </citation>
    <scope>NUCLEOTIDE SEQUENCE</scope>
    <source>
        <strain evidence="3">CBS 578.67</strain>
    </source>
</reference>
<feature type="compositionally biased region" description="Low complexity" evidence="2">
    <location>
        <begin position="200"/>
        <end position="214"/>
    </location>
</feature>
<feature type="compositionally biased region" description="Low complexity" evidence="2">
    <location>
        <begin position="41"/>
        <end position="50"/>
    </location>
</feature>
<gene>
    <name evidence="4" type="primary">Aste57867_396</name>
    <name evidence="3" type="ORF">As57867_000395</name>
    <name evidence="4" type="ORF">ASTE57867_396</name>
</gene>